<keyword evidence="7" id="KW-0694">RNA-binding</keyword>
<comment type="similarity">
    <text evidence="11">Belongs to the dus family.</text>
</comment>
<dbReference type="EC" id="1.3.1.-" evidence="11"/>
<feature type="binding site" evidence="13">
    <location>
        <position position="85"/>
    </location>
    <ligand>
        <name>FMN</name>
        <dbReference type="ChEBI" id="CHEBI:58210"/>
    </ligand>
</feature>
<evidence type="ECO:0000256" key="5">
    <source>
        <dbReference type="ARBA" id="ARBA00022694"/>
    </source>
</evidence>
<keyword evidence="4 11" id="KW-0288">FMN</keyword>
<evidence type="ECO:0000256" key="10">
    <source>
        <dbReference type="ARBA" id="ARBA00048802"/>
    </source>
</evidence>
<comment type="catalytic activity">
    <reaction evidence="10">
        <text>a 5,6-dihydrouridine in tRNA + NAD(+) = a uridine in tRNA + NADH + H(+)</text>
        <dbReference type="Rhea" id="RHEA:54452"/>
        <dbReference type="Rhea" id="RHEA-COMP:13339"/>
        <dbReference type="Rhea" id="RHEA-COMP:13887"/>
        <dbReference type="ChEBI" id="CHEBI:15378"/>
        <dbReference type="ChEBI" id="CHEBI:57540"/>
        <dbReference type="ChEBI" id="CHEBI:57945"/>
        <dbReference type="ChEBI" id="CHEBI:65315"/>
        <dbReference type="ChEBI" id="CHEBI:74443"/>
    </reaction>
</comment>
<comment type="catalytic activity">
    <reaction evidence="9">
        <text>a 5,6-dihydrouridine in tRNA + NADP(+) = a uridine in tRNA + NADPH + H(+)</text>
        <dbReference type="Rhea" id="RHEA:23624"/>
        <dbReference type="Rhea" id="RHEA-COMP:13339"/>
        <dbReference type="Rhea" id="RHEA-COMP:13887"/>
        <dbReference type="ChEBI" id="CHEBI:15378"/>
        <dbReference type="ChEBI" id="CHEBI:57783"/>
        <dbReference type="ChEBI" id="CHEBI:58349"/>
        <dbReference type="ChEBI" id="CHEBI:65315"/>
        <dbReference type="ChEBI" id="CHEBI:74443"/>
    </reaction>
</comment>
<dbReference type="Gene3D" id="1.10.1200.80">
    <property type="entry name" value="Putative flavin oxidoreducatase, domain 2"/>
    <property type="match status" value="1"/>
</dbReference>
<reference evidence="15" key="2">
    <citation type="submission" date="2021-04" db="EMBL/GenBank/DDBJ databases">
        <authorList>
            <person name="Gilroy R."/>
        </authorList>
    </citation>
    <scope>NUCLEOTIDE SEQUENCE</scope>
    <source>
        <strain evidence="15">5032</strain>
    </source>
</reference>
<dbReference type="CDD" id="cd02801">
    <property type="entry name" value="DUS_like_FMN"/>
    <property type="match status" value="1"/>
</dbReference>
<evidence type="ECO:0000256" key="9">
    <source>
        <dbReference type="ARBA" id="ARBA00048205"/>
    </source>
</evidence>
<evidence type="ECO:0000256" key="13">
    <source>
        <dbReference type="PIRSR" id="PIRSR006621-2"/>
    </source>
</evidence>
<reference evidence="15" key="1">
    <citation type="journal article" date="2021" name="PeerJ">
        <title>Extensive microbial diversity within the chicken gut microbiome revealed by metagenomics and culture.</title>
        <authorList>
            <person name="Gilroy R."/>
            <person name="Ravi A."/>
            <person name="Getino M."/>
            <person name="Pursley I."/>
            <person name="Horton D.L."/>
            <person name="Alikhan N.F."/>
            <person name="Baker D."/>
            <person name="Gharbi K."/>
            <person name="Hall N."/>
            <person name="Watson M."/>
            <person name="Adriaenssens E.M."/>
            <person name="Foster-Nyarko E."/>
            <person name="Jarju S."/>
            <person name="Secka A."/>
            <person name="Antonio M."/>
            <person name="Oren A."/>
            <person name="Chaudhuri R.R."/>
            <person name="La Ragione R."/>
            <person name="Hildebrand F."/>
            <person name="Pallen M.J."/>
        </authorList>
    </citation>
    <scope>NUCLEOTIDE SEQUENCE</scope>
    <source>
        <strain evidence="15">5032</strain>
    </source>
</reference>
<dbReference type="InterPro" id="IPR035587">
    <property type="entry name" value="DUS-like_FMN-bd"/>
</dbReference>
<dbReference type="PANTHER" id="PTHR45846:SF1">
    <property type="entry name" value="TRNA-DIHYDROURIDINE(47) SYNTHASE [NAD(P)(+)]-LIKE"/>
    <property type="match status" value="1"/>
</dbReference>
<evidence type="ECO:0000256" key="3">
    <source>
        <dbReference type="ARBA" id="ARBA00022630"/>
    </source>
</evidence>
<dbReference type="AlphaFoldDB" id="A0A9D2HQ93"/>
<proteinExistence type="inferred from homology"/>
<evidence type="ECO:0000256" key="7">
    <source>
        <dbReference type="ARBA" id="ARBA00022884"/>
    </source>
</evidence>
<evidence type="ECO:0000256" key="11">
    <source>
        <dbReference type="PIRNR" id="PIRNR006621"/>
    </source>
</evidence>
<evidence type="ECO:0000313" key="15">
    <source>
        <dbReference type="EMBL" id="HJA79563.1"/>
    </source>
</evidence>
<comment type="caution">
    <text evidence="15">The sequence shown here is derived from an EMBL/GenBank/DDBJ whole genome shotgun (WGS) entry which is preliminary data.</text>
</comment>
<keyword evidence="6" id="KW-0521">NADP</keyword>
<gene>
    <name evidence="15" type="ORF">H9784_08390</name>
</gene>
<dbReference type="GO" id="GO:0050660">
    <property type="term" value="F:flavin adenine dinucleotide binding"/>
    <property type="evidence" value="ECO:0007669"/>
    <property type="project" value="InterPro"/>
</dbReference>
<feature type="active site" description="Proton donor" evidence="12">
    <location>
        <position position="115"/>
    </location>
</feature>
<dbReference type="EMBL" id="DWZD01000046">
    <property type="protein sequence ID" value="HJA79563.1"/>
    <property type="molecule type" value="Genomic_DNA"/>
</dbReference>
<feature type="binding site" evidence="13">
    <location>
        <position position="155"/>
    </location>
    <ligand>
        <name>FMN</name>
        <dbReference type="ChEBI" id="CHEBI:58210"/>
    </ligand>
</feature>
<feature type="binding site" evidence="13">
    <location>
        <position position="185"/>
    </location>
    <ligand>
        <name>FMN</name>
        <dbReference type="ChEBI" id="CHEBI:58210"/>
    </ligand>
</feature>
<keyword evidence="2" id="KW-0820">tRNA-binding</keyword>
<dbReference type="InterPro" id="IPR024036">
    <property type="entry name" value="tRNA-dHydroUridine_Synthase_C"/>
</dbReference>
<name>A0A9D2HQ93_9BACT</name>
<keyword evidence="5 11" id="KW-0819">tRNA processing</keyword>
<dbReference type="Proteomes" id="UP000823821">
    <property type="component" value="Unassembled WGS sequence"/>
</dbReference>
<evidence type="ECO:0000256" key="4">
    <source>
        <dbReference type="ARBA" id="ARBA00022643"/>
    </source>
</evidence>
<evidence type="ECO:0000259" key="14">
    <source>
        <dbReference type="Pfam" id="PF01207"/>
    </source>
</evidence>
<evidence type="ECO:0000256" key="1">
    <source>
        <dbReference type="ARBA" id="ARBA00002790"/>
    </source>
</evidence>
<dbReference type="PANTHER" id="PTHR45846">
    <property type="entry name" value="TRNA-DIHYDROURIDINE(47) SYNTHASE [NAD(P)(+)]-LIKE"/>
    <property type="match status" value="1"/>
</dbReference>
<organism evidence="15 16">
    <name type="scientific">Candidatus Desulfovibrio intestinavium</name>
    <dbReference type="NCBI Taxonomy" id="2838534"/>
    <lineage>
        <taxon>Bacteria</taxon>
        <taxon>Pseudomonadati</taxon>
        <taxon>Thermodesulfobacteriota</taxon>
        <taxon>Desulfovibrionia</taxon>
        <taxon>Desulfovibrionales</taxon>
        <taxon>Desulfovibrionaceae</taxon>
        <taxon>Desulfovibrio</taxon>
    </lineage>
</organism>
<evidence type="ECO:0000256" key="8">
    <source>
        <dbReference type="ARBA" id="ARBA00023002"/>
    </source>
</evidence>
<dbReference type="SUPFAM" id="SSF51395">
    <property type="entry name" value="FMN-linked oxidoreductases"/>
    <property type="match status" value="1"/>
</dbReference>
<feature type="domain" description="DUS-like FMN-binding" evidence="14">
    <location>
        <begin position="29"/>
        <end position="326"/>
    </location>
</feature>
<accession>A0A9D2HQ93</accession>
<dbReference type="GO" id="GO:0000049">
    <property type="term" value="F:tRNA binding"/>
    <property type="evidence" value="ECO:0007669"/>
    <property type="project" value="UniProtKB-KW"/>
</dbReference>
<keyword evidence="8 11" id="KW-0560">Oxidoreductase</keyword>
<dbReference type="InterPro" id="IPR013785">
    <property type="entry name" value="Aldolase_TIM"/>
</dbReference>
<dbReference type="Pfam" id="PF01207">
    <property type="entry name" value="Dus"/>
    <property type="match status" value="1"/>
</dbReference>
<protein>
    <recommendedName>
        <fullName evidence="11">tRNA-dihydrouridine synthase</fullName>
        <ecNumber evidence="11">1.3.1.-</ecNumber>
    </recommendedName>
</protein>
<evidence type="ECO:0000256" key="6">
    <source>
        <dbReference type="ARBA" id="ARBA00022857"/>
    </source>
</evidence>
<evidence type="ECO:0000313" key="16">
    <source>
        <dbReference type="Proteomes" id="UP000823821"/>
    </source>
</evidence>
<evidence type="ECO:0000256" key="2">
    <source>
        <dbReference type="ARBA" id="ARBA00022555"/>
    </source>
</evidence>
<keyword evidence="3 11" id="KW-0285">Flavoprotein</keyword>
<dbReference type="GO" id="GO:0017150">
    <property type="term" value="F:tRNA dihydrouridine synthase activity"/>
    <property type="evidence" value="ECO:0007669"/>
    <property type="project" value="InterPro"/>
</dbReference>
<feature type="binding site" evidence="13">
    <location>
        <begin position="240"/>
        <end position="241"/>
    </location>
    <ligand>
        <name>FMN</name>
        <dbReference type="ChEBI" id="CHEBI:58210"/>
    </ligand>
</feature>
<keyword evidence="13" id="KW-0547">Nucleotide-binding</keyword>
<dbReference type="Gene3D" id="3.20.20.70">
    <property type="entry name" value="Aldolase class I"/>
    <property type="match status" value="1"/>
</dbReference>
<evidence type="ECO:0000256" key="12">
    <source>
        <dbReference type="PIRSR" id="PIRSR006621-1"/>
    </source>
</evidence>
<comment type="function">
    <text evidence="1 11">Catalyzes the synthesis of 5,6-dihydrouridine (D), a modified base found in the D-loop of most tRNAs, via the reduction of the C5-C6 double bond in target uridines.</text>
</comment>
<dbReference type="PIRSF" id="PIRSF006621">
    <property type="entry name" value="Dus"/>
    <property type="match status" value="1"/>
</dbReference>
<comment type="cofactor">
    <cofactor evidence="11 13">
        <name>FMN</name>
        <dbReference type="ChEBI" id="CHEBI:58210"/>
    </cofactor>
</comment>
<sequence>MSRHRDRGLPPCPPCACERLPFGADAPWLAPLAGYSDLPFRLLCREYGAAVCVTEMVSAKGLAYFSPGTAELLRSLPEDQPLVVQLFGAEADFLAQAVTMLRAAGYRWFDLNMGCSVPKVLKQKAGAAMLGDPDNALAVARAMIAAAEPGHVGFKLRLGLDDNRPVWQDLALRLQDAGAGWLTLHPRTARQGFGGEARHEALARLAPQLSLPLLASGDLFSADDGLRVLRETGVSGVMYARGAMFDPTIFAAHRALVQGLPAPEPTPQRLRAVILRHVTLARRYCSRESALWKMRGVVPRYVRHLPGAKALRHGLCQCRDWPELMSLLDAFLPDALPQDVSPHAGAG</sequence>
<dbReference type="InterPro" id="IPR001269">
    <property type="entry name" value="DUS_fam"/>
</dbReference>